<evidence type="ECO:0000256" key="6">
    <source>
        <dbReference type="ARBA" id="ARBA00022723"/>
    </source>
</evidence>
<comment type="cofactor">
    <cofactor evidence="1">
        <name>FMN</name>
        <dbReference type="ChEBI" id="CHEBI:58210"/>
    </cofactor>
</comment>
<dbReference type="GO" id="GO:0016491">
    <property type="term" value="F:oxidoreductase activity"/>
    <property type="evidence" value="ECO:0007669"/>
    <property type="project" value="UniProtKB-KW"/>
</dbReference>
<sequence>MKASPENTPYPSLFSPFRLGTLALRNRTVMAPMSTNMSHPDGSVSPRQVAFYQARAAGGIGLIIVEFCCVDAATGRSEHRQLTLETPHFLDGHQRLVEGIHRGGAAAALQLQHGGNGAVRSLLVDGIAVAPSDVPSRRDPTKRSARALTADEIEQLIERFGRTAELGVRAGYDAFELHGAHGYLLTSFLSPMTNHRDDAWGGDEARRLQFPSQVIARVKSAIGNRPLIYRLSADEFSPHGLNIDDMVRIAPALVRAGADALHVSIGTGWTGLDKVIEPMSVPEGWRLPYARRIRAAVDVPVIGVGQIRWPETAEGAIVRGDADLVALGRPLLADPEWPNKAKRGEIEAIRPCTSCNYCVSMHAGEHGGIGCAENPRTGHELDALPDAGALRGARAVVIGGGPGGMSAALMLDAAGFRTELFEARQQLGGGLIASAAPPDKEKLGWYQQYLEQCLASADIKVHLGHRVRSEDLLSAPPAIVVVAGGGTPKPMSIDGISLPNVHDAYALLVGDASALPAPGQHPVMVYGGGETGCETAEYLAARHYRVVLVSRSAAKQLARSAEMIYRQVLLARLQANPAIEIVDEYEIRRIAPDGTVTLVSPSGQSKEVQTDAVLIAQGRTPDTSLTEALLEAGIPVVTIGDARRGGRIGDAVNQAYSAVVALCATGAPPRELRC</sequence>
<protein>
    <submittedName>
        <fullName evidence="12">NADH:flavin oxidoreductase</fullName>
    </submittedName>
</protein>
<dbReference type="GO" id="GO:0046872">
    <property type="term" value="F:metal ion binding"/>
    <property type="evidence" value="ECO:0007669"/>
    <property type="project" value="UniProtKB-KW"/>
</dbReference>
<dbReference type="Gene3D" id="3.50.50.60">
    <property type="entry name" value="FAD/NAD(P)-binding domain"/>
    <property type="match status" value="1"/>
</dbReference>
<dbReference type="GO" id="GO:0010181">
    <property type="term" value="F:FMN binding"/>
    <property type="evidence" value="ECO:0007669"/>
    <property type="project" value="InterPro"/>
</dbReference>
<evidence type="ECO:0000256" key="3">
    <source>
        <dbReference type="ARBA" id="ARBA00011048"/>
    </source>
</evidence>
<dbReference type="PRINTS" id="PR00469">
    <property type="entry name" value="PNDRDTASEII"/>
</dbReference>
<dbReference type="PANTHER" id="PTHR42917">
    <property type="entry name" value="2,4-DIENOYL-COA REDUCTASE"/>
    <property type="match status" value="1"/>
</dbReference>
<dbReference type="InterPro" id="IPR023753">
    <property type="entry name" value="FAD/NAD-binding_dom"/>
</dbReference>
<dbReference type="Pfam" id="PF07992">
    <property type="entry name" value="Pyr_redox_2"/>
    <property type="match status" value="1"/>
</dbReference>
<evidence type="ECO:0000313" key="14">
    <source>
        <dbReference type="Proteomes" id="UP001172788"/>
    </source>
</evidence>
<evidence type="ECO:0000256" key="7">
    <source>
        <dbReference type="ARBA" id="ARBA00023002"/>
    </source>
</evidence>
<dbReference type="Proteomes" id="UP001172791">
    <property type="component" value="Unassembled WGS sequence"/>
</dbReference>
<dbReference type="InterPro" id="IPR051793">
    <property type="entry name" value="NADH:flavin_oxidoreductase"/>
</dbReference>
<name>A0AAW7MH66_9BURK</name>
<evidence type="ECO:0000256" key="9">
    <source>
        <dbReference type="ARBA" id="ARBA00023014"/>
    </source>
</evidence>
<dbReference type="SUPFAM" id="SSF51971">
    <property type="entry name" value="Nucleotide-binding domain"/>
    <property type="match status" value="1"/>
</dbReference>
<comment type="caution">
    <text evidence="12">The sequence shown here is derived from an EMBL/GenBank/DDBJ whole genome shotgun (WGS) entry which is preliminary data.</text>
</comment>
<dbReference type="Pfam" id="PF00724">
    <property type="entry name" value="Oxidored_FMN"/>
    <property type="match status" value="1"/>
</dbReference>
<dbReference type="PRINTS" id="PR00368">
    <property type="entry name" value="FADPNR"/>
</dbReference>
<dbReference type="EMBL" id="QAIC01000025">
    <property type="protein sequence ID" value="MDN4572073.1"/>
    <property type="molecule type" value="Genomic_DNA"/>
</dbReference>
<keyword evidence="14" id="KW-1185">Reference proteome</keyword>
<dbReference type="Gene3D" id="3.40.50.720">
    <property type="entry name" value="NAD(P)-binding Rossmann-like Domain"/>
    <property type="match status" value="1"/>
</dbReference>
<evidence type="ECO:0000256" key="5">
    <source>
        <dbReference type="ARBA" id="ARBA00022643"/>
    </source>
</evidence>
<evidence type="ECO:0000256" key="4">
    <source>
        <dbReference type="ARBA" id="ARBA00022630"/>
    </source>
</evidence>
<dbReference type="InterPro" id="IPR001155">
    <property type="entry name" value="OxRdtase_FMN_N"/>
</dbReference>
<evidence type="ECO:0000259" key="11">
    <source>
        <dbReference type="Pfam" id="PF07992"/>
    </source>
</evidence>
<evidence type="ECO:0000259" key="10">
    <source>
        <dbReference type="Pfam" id="PF00724"/>
    </source>
</evidence>
<dbReference type="Proteomes" id="UP001172788">
    <property type="component" value="Unassembled WGS sequence"/>
</dbReference>
<keyword evidence="9" id="KW-0411">Iron-sulfur</keyword>
<gene>
    <name evidence="12" type="ORF">DBA34_02145</name>
    <name evidence="13" type="ORF">DBB29_01110</name>
</gene>
<accession>A0AAW7MH66</accession>
<dbReference type="CDD" id="cd02803">
    <property type="entry name" value="OYE_like_FMN_family"/>
    <property type="match status" value="1"/>
</dbReference>
<comment type="similarity">
    <text evidence="3">In the N-terminal section; belongs to the NADH:flavin oxidoreductase/NADH oxidase family.</text>
</comment>
<organism evidence="12 15">
    <name type="scientific">Pandoraea cepalis</name>
    <dbReference type="NCBI Taxonomy" id="2508294"/>
    <lineage>
        <taxon>Bacteria</taxon>
        <taxon>Pseudomonadati</taxon>
        <taxon>Pseudomonadota</taxon>
        <taxon>Betaproteobacteria</taxon>
        <taxon>Burkholderiales</taxon>
        <taxon>Burkholderiaceae</taxon>
        <taxon>Pandoraea</taxon>
    </lineage>
</organism>
<keyword evidence="4" id="KW-0285">Flavoprotein</keyword>
<dbReference type="GO" id="GO:0051536">
    <property type="term" value="F:iron-sulfur cluster binding"/>
    <property type="evidence" value="ECO:0007669"/>
    <property type="project" value="UniProtKB-KW"/>
</dbReference>
<evidence type="ECO:0000256" key="2">
    <source>
        <dbReference type="ARBA" id="ARBA00001966"/>
    </source>
</evidence>
<proteinExistence type="inferred from homology"/>
<dbReference type="SUPFAM" id="SSF51905">
    <property type="entry name" value="FAD/NAD(P)-binding domain"/>
    <property type="match status" value="1"/>
</dbReference>
<dbReference type="AlphaFoldDB" id="A0AAW7MH66"/>
<dbReference type="RefSeq" id="WP_301233399.1">
    <property type="nucleotide sequence ID" value="NZ_QAIC01000025.1"/>
</dbReference>
<reference evidence="12" key="1">
    <citation type="submission" date="2018-04" db="EMBL/GenBank/DDBJ databases">
        <authorList>
            <person name="Jy Z."/>
        </authorList>
    </citation>
    <scope>NUCLEOTIDE SEQUENCE</scope>
    <source>
        <strain evidence="13">AS13</strain>
        <strain evidence="12">LA18</strain>
    </source>
</reference>
<evidence type="ECO:0000256" key="8">
    <source>
        <dbReference type="ARBA" id="ARBA00023004"/>
    </source>
</evidence>
<keyword evidence="6" id="KW-0479">Metal-binding</keyword>
<keyword evidence="5" id="KW-0288">FMN</keyword>
<dbReference type="SUPFAM" id="SSF51395">
    <property type="entry name" value="FMN-linked oxidoreductases"/>
    <property type="match status" value="1"/>
</dbReference>
<dbReference type="InterPro" id="IPR013785">
    <property type="entry name" value="Aldolase_TIM"/>
</dbReference>
<evidence type="ECO:0000313" key="13">
    <source>
        <dbReference type="EMBL" id="MDN4576729.1"/>
    </source>
</evidence>
<evidence type="ECO:0000313" key="12">
    <source>
        <dbReference type="EMBL" id="MDN4572073.1"/>
    </source>
</evidence>
<evidence type="ECO:0000256" key="1">
    <source>
        <dbReference type="ARBA" id="ARBA00001917"/>
    </source>
</evidence>
<comment type="cofactor">
    <cofactor evidence="2">
        <name>[4Fe-4S] cluster</name>
        <dbReference type="ChEBI" id="CHEBI:49883"/>
    </cofactor>
</comment>
<dbReference type="InterPro" id="IPR036188">
    <property type="entry name" value="FAD/NAD-bd_sf"/>
</dbReference>
<dbReference type="PANTHER" id="PTHR42917:SF2">
    <property type="entry name" value="2,4-DIENOYL-COA REDUCTASE [(2E)-ENOYL-COA-PRODUCING]"/>
    <property type="match status" value="1"/>
</dbReference>
<feature type="domain" description="FAD/NAD(P)-binding" evidence="11">
    <location>
        <begin position="395"/>
        <end position="630"/>
    </location>
</feature>
<dbReference type="EMBL" id="QAID01000024">
    <property type="protein sequence ID" value="MDN4576729.1"/>
    <property type="molecule type" value="Genomic_DNA"/>
</dbReference>
<dbReference type="Gene3D" id="3.20.20.70">
    <property type="entry name" value="Aldolase class I"/>
    <property type="match status" value="1"/>
</dbReference>
<keyword evidence="7" id="KW-0560">Oxidoreductase</keyword>
<feature type="domain" description="NADH:flavin oxidoreductase/NADH oxidase N-terminal" evidence="10">
    <location>
        <begin position="12"/>
        <end position="344"/>
    </location>
</feature>
<keyword evidence="8" id="KW-0408">Iron</keyword>
<evidence type="ECO:0000313" key="15">
    <source>
        <dbReference type="Proteomes" id="UP001172791"/>
    </source>
</evidence>